<evidence type="ECO:0000256" key="4">
    <source>
        <dbReference type="SAM" id="MobiDB-lite"/>
    </source>
</evidence>
<dbReference type="PANTHER" id="PTHR43537:SF24">
    <property type="entry name" value="GLUCONATE OPERON TRANSCRIPTIONAL REPRESSOR"/>
    <property type="match status" value="1"/>
</dbReference>
<feature type="compositionally biased region" description="Basic and acidic residues" evidence="4">
    <location>
        <begin position="249"/>
        <end position="258"/>
    </location>
</feature>
<comment type="caution">
    <text evidence="6">The sequence shown here is derived from an EMBL/GenBank/DDBJ whole genome shotgun (WGS) entry which is preliminary data.</text>
</comment>
<dbReference type="PROSITE" id="PS50949">
    <property type="entry name" value="HTH_GNTR"/>
    <property type="match status" value="1"/>
</dbReference>
<keyword evidence="1" id="KW-0805">Transcription regulation</keyword>
<feature type="compositionally biased region" description="Low complexity" evidence="4">
    <location>
        <begin position="230"/>
        <end position="242"/>
    </location>
</feature>
<organism evidence="6 7">
    <name type="scientific">Actinomycetospora termitidis</name>
    <dbReference type="NCBI Taxonomy" id="3053470"/>
    <lineage>
        <taxon>Bacteria</taxon>
        <taxon>Bacillati</taxon>
        <taxon>Actinomycetota</taxon>
        <taxon>Actinomycetes</taxon>
        <taxon>Pseudonocardiales</taxon>
        <taxon>Pseudonocardiaceae</taxon>
        <taxon>Actinomycetospora</taxon>
    </lineage>
</organism>
<reference evidence="6 7" key="1">
    <citation type="submission" date="2023-06" db="EMBL/GenBank/DDBJ databases">
        <title>Actinomycetospora Odt1-22.</title>
        <authorList>
            <person name="Supong K."/>
        </authorList>
    </citation>
    <scope>NUCLEOTIDE SEQUENCE [LARGE SCALE GENOMIC DNA]</scope>
    <source>
        <strain evidence="6 7">Odt1-22</strain>
    </source>
</reference>
<evidence type="ECO:0000256" key="3">
    <source>
        <dbReference type="ARBA" id="ARBA00023163"/>
    </source>
</evidence>
<dbReference type="InterPro" id="IPR011711">
    <property type="entry name" value="GntR_C"/>
</dbReference>
<evidence type="ECO:0000313" key="6">
    <source>
        <dbReference type="EMBL" id="MDL5156112.1"/>
    </source>
</evidence>
<dbReference type="Proteomes" id="UP001231924">
    <property type="component" value="Unassembled WGS sequence"/>
</dbReference>
<accession>A0ABT7M614</accession>
<dbReference type="InterPro" id="IPR036390">
    <property type="entry name" value="WH_DNA-bd_sf"/>
</dbReference>
<dbReference type="SUPFAM" id="SSF46785">
    <property type="entry name" value="Winged helix' DNA-binding domain"/>
    <property type="match status" value="1"/>
</dbReference>
<sequence>MTGTHPHPDEEAGARSTAYRRIREDIVGGVLAPGWWVREGALAEQLGVSRTPVREALNALAAEGLVEIVRHRGARVLPWTMRDVDEVYSIRAVLEGEGARLAAIRASDEEVQGLWESAERFEQAARELVDLRARGRGGDAAARGAVDAVTEANGVLHRAVLTAAGSPRLTVLLRSLSSEARIGQVFHHYTDADLTRSMVGHHDIVLGIERHDAPLAESAMRSHILAARHAAARSASDAPAPSTRGTAQIDRDRAREGWGRGQGVP</sequence>
<keyword evidence="3" id="KW-0804">Transcription</keyword>
<dbReference type="EMBL" id="JASVWF010000002">
    <property type="protein sequence ID" value="MDL5156112.1"/>
    <property type="molecule type" value="Genomic_DNA"/>
</dbReference>
<evidence type="ECO:0000256" key="1">
    <source>
        <dbReference type="ARBA" id="ARBA00023015"/>
    </source>
</evidence>
<evidence type="ECO:0000256" key="2">
    <source>
        <dbReference type="ARBA" id="ARBA00023125"/>
    </source>
</evidence>
<dbReference type="Gene3D" id="1.20.120.530">
    <property type="entry name" value="GntR ligand-binding domain-like"/>
    <property type="match status" value="1"/>
</dbReference>
<dbReference type="PANTHER" id="PTHR43537">
    <property type="entry name" value="TRANSCRIPTIONAL REGULATOR, GNTR FAMILY"/>
    <property type="match status" value="1"/>
</dbReference>
<dbReference type="SMART" id="SM00345">
    <property type="entry name" value="HTH_GNTR"/>
    <property type="match status" value="1"/>
</dbReference>
<gene>
    <name evidence="6" type="ORF">QRT03_09110</name>
</gene>
<evidence type="ECO:0000259" key="5">
    <source>
        <dbReference type="PROSITE" id="PS50949"/>
    </source>
</evidence>
<protein>
    <submittedName>
        <fullName evidence="6">GntR family transcriptional regulator</fullName>
    </submittedName>
</protein>
<proteinExistence type="predicted"/>
<dbReference type="RefSeq" id="WP_286052359.1">
    <property type="nucleotide sequence ID" value="NZ_JASVWF010000002.1"/>
</dbReference>
<dbReference type="InterPro" id="IPR000524">
    <property type="entry name" value="Tscrpt_reg_HTH_GntR"/>
</dbReference>
<feature type="region of interest" description="Disordered" evidence="4">
    <location>
        <begin position="230"/>
        <end position="265"/>
    </location>
</feature>
<name>A0ABT7M614_9PSEU</name>
<dbReference type="InterPro" id="IPR008920">
    <property type="entry name" value="TF_FadR/GntR_C"/>
</dbReference>
<dbReference type="Pfam" id="PF00392">
    <property type="entry name" value="GntR"/>
    <property type="match status" value="1"/>
</dbReference>
<dbReference type="SMART" id="SM00895">
    <property type="entry name" value="FCD"/>
    <property type="match status" value="1"/>
</dbReference>
<feature type="domain" description="HTH gntR-type" evidence="5">
    <location>
        <begin position="12"/>
        <end position="79"/>
    </location>
</feature>
<dbReference type="Pfam" id="PF07729">
    <property type="entry name" value="FCD"/>
    <property type="match status" value="1"/>
</dbReference>
<dbReference type="PRINTS" id="PR00035">
    <property type="entry name" value="HTHGNTR"/>
</dbReference>
<dbReference type="CDD" id="cd07377">
    <property type="entry name" value="WHTH_GntR"/>
    <property type="match status" value="1"/>
</dbReference>
<keyword evidence="7" id="KW-1185">Reference proteome</keyword>
<dbReference type="Gene3D" id="1.10.10.10">
    <property type="entry name" value="Winged helix-like DNA-binding domain superfamily/Winged helix DNA-binding domain"/>
    <property type="match status" value="1"/>
</dbReference>
<evidence type="ECO:0000313" key="7">
    <source>
        <dbReference type="Proteomes" id="UP001231924"/>
    </source>
</evidence>
<dbReference type="InterPro" id="IPR036388">
    <property type="entry name" value="WH-like_DNA-bd_sf"/>
</dbReference>
<keyword evidence="2" id="KW-0238">DNA-binding</keyword>
<dbReference type="SUPFAM" id="SSF48008">
    <property type="entry name" value="GntR ligand-binding domain-like"/>
    <property type="match status" value="1"/>
</dbReference>